<dbReference type="GO" id="GO:0003743">
    <property type="term" value="F:translation initiation factor activity"/>
    <property type="evidence" value="ECO:0007669"/>
    <property type="project" value="UniProtKB-KW"/>
</dbReference>
<feature type="compositionally biased region" description="Basic and acidic residues" evidence="3">
    <location>
        <begin position="185"/>
        <end position="209"/>
    </location>
</feature>
<feature type="region of interest" description="Disordered" evidence="3">
    <location>
        <begin position="164"/>
        <end position="526"/>
    </location>
</feature>
<dbReference type="PANTHER" id="PTHR23236:SF11">
    <property type="entry name" value="EUKARYOTIC TRANSLATION INITIATION FACTOR 4H"/>
    <property type="match status" value="1"/>
</dbReference>
<protein>
    <submittedName>
        <fullName evidence="5">Translation initiation factor 4B-like protein</fullName>
    </submittedName>
</protein>
<evidence type="ECO:0000256" key="1">
    <source>
        <dbReference type="ARBA" id="ARBA00022884"/>
    </source>
</evidence>
<feature type="compositionally biased region" description="Low complexity" evidence="3">
    <location>
        <begin position="289"/>
        <end position="305"/>
    </location>
</feature>
<evidence type="ECO:0000259" key="4">
    <source>
        <dbReference type="PROSITE" id="PS50102"/>
    </source>
</evidence>
<dbReference type="OrthoDB" id="48651at2759"/>
<dbReference type="PROSITE" id="PS50102">
    <property type="entry name" value="RRM"/>
    <property type="match status" value="1"/>
</dbReference>
<dbReference type="OMA" id="WTTVPNK"/>
<dbReference type="GeneID" id="18256733"/>
<feature type="domain" description="RRM" evidence="4">
    <location>
        <begin position="75"/>
        <end position="151"/>
    </location>
</feature>
<gene>
    <name evidence="5" type="ORF">CTHT_0026950</name>
</gene>
<feature type="compositionally biased region" description="Basic and acidic residues" evidence="3">
    <location>
        <begin position="220"/>
        <end position="235"/>
    </location>
</feature>
<name>G0S6U9_CHATD</name>
<keyword evidence="5" id="KW-0396">Initiation factor</keyword>
<reference evidence="5 6" key="1">
    <citation type="journal article" date="2011" name="Cell">
        <title>Insight into structure and assembly of the nuclear pore complex by utilizing the genome of a eukaryotic thermophile.</title>
        <authorList>
            <person name="Amlacher S."/>
            <person name="Sarges P."/>
            <person name="Flemming D."/>
            <person name="van Noort V."/>
            <person name="Kunze R."/>
            <person name="Devos D.P."/>
            <person name="Arumugam M."/>
            <person name="Bork P."/>
            <person name="Hurt E."/>
        </authorList>
    </citation>
    <scope>NUCLEOTIDE SEQUENCE [LARGE SCALE GENOMIC DNA]</scope>
    <source>
        <strain evidence="6">DSM 1495 / CBS 144.50 / IMI 039719</strain>
    </source>
</reference>
<dbReference type="Gene3D" id="3.30.70.330">
    <property type="match status" value="1"/>
</dbReference>
<feature type="compositionally biased region" description="Basic and acidic residues" evidence="3">
    <location>
        <begin position="243"/>
        <end position="272"/>
    </location>
</feature>
<feature type="compositionally biased region" description="Low complexity" evidence="3">
    <location>
        <begin position="323"/>
        <end position="332"/>
    </location>
</feature>
<keyword evidence="6" id="KW-1185">Reference proteome</keyword>
<dbReference type="KEGG" id="cthr:CTHT_0026950"/>
<feature type="compositionally biased region" description="Gly residues" evidence="3">
    <location>
        <begin position="460"/>
        <end position="472"/>
    </location>
</feature>
<dbReference type="STRING" id="759272.G0S6U9"/>
<feature type="region of interest" description="Disordered" evidence="3">
    <location>
        <begin position="28"/>
        <end position="57"/>
    </location>
</feature>
<dbReference type="SUPFAM" id="SSF54928">
    <property type="entry name" value="RNA-binding domain, RBD"/>
    <property type="match status" value="1"/>
</dbReference>
<evidence type="ECO:0000313" key="5">
    <source>
        <dbReference type="EMBL" id="EGS20857.1"/>
    </source>
</evidence>
<dbReference type="PANTHER" id="PTHR23236">
    <property type="entry name" value="EUKARYOTIC TRANSLATION INITIATION FACTOR 4B/4H"/>
    <property type="match status" value="1"/>
</dbReference>
<dbReference type="RefSeq" id="XP_006693153.1">
    <property type="nucleotide sequence ID" value="XM_006693090.1"/>
</dbReference>
<dbReference type="GO" id="GO:0005730">
    <property type="term" value="C:nucleolus"/>
    <property type="evidence" value="ECO:0007669"/>
    <property type="project" value="TreeGrafter"/>
</dbReference>
<keyword evidence="1 2" id="KW-0694">RNA-binding</keyword>
<keyword evidence="5" id="KW-0648">Protein biosynthesis</keyword>
<dbReference type="Pfam" id="PF00076">
    <property type="entry name" value="RRM_1"/>
    <property type="match status" value="1"/>
</dbReference>
<dbReference type="AlphaFoldDB" id="G0S6U9"/>
<proteinExistence type="predicted"/>
<feature type="compositionally biased region" description="Basic and acidic residues" evidence="3">
    <location>
        <begin position="422"/>
        <end position="441"/>
    </location>
</feature>
<dbReference type="EMBL" id="GL988041">
    <property type="protein sequence ID" value="EGS20857.1"/>
    <property type="molecule type" value="Genomic_DNA"/>
</dbReference>
<feature type="compositionally biased region" description="Basic and acidic residues" evidence="3">
    <location>
        <begin position="403"/>
        <end position="412"/>
    </location>
</feature>
<dbReference type="InterPro" id="IPR012677">
    <property type="entry name" value="Nucleotide-bd_a/b_plait_sf"/>
</dbReference>
<evidence type="ECO:0000256" key="2">
    <source>
        <dbReference type="PROSITE-ProRule" id="PRU00176"/>
    </source>
</evidence>
<sequence length="526" mass="57599">MAPKKKEVQKLSLGDFLNDTSFGGSWADEVEDTFGTGTQPLPPPERKTTYGTSNDRGFHSLRDNLPQKLPERPPFTAHLGNLSYEATSDAITEFFKDCKVVSVRIITDHEHNRPKGFAYAEFADVEGLKTALTRDGMVLEGRPIRVKVADPPRGGFSNRTEVARELDWSQRRGPLTDLPPPPPRGGERRRDFFNDDGKVRDFNNWERRGPLSPVPQPERSLSRDGSRSRNMDRRASPAAWGPGDRHEGSRPPRREFSDRPERQPTAAERDTNWRQSMRPDPPKQSSGESTQAPNSPAPSASQPATRPKLNLAPRTVSAENKDTTAPAPAASSKPNPFGGARPIDTAAREREIEERRAREKREAEERARQERLAREAAAKEAAEKAAAEAAAKANGAQEAATTEAKESPKESEATPSPAPAPAEHKIPIRSREPRDPPKSRATEVSNWRQPAPDRAPSRGGHSGPGPRRGGPRGPRNEGRGGRPNGNAAPQSPSVEQAPSTPIVDEEGWTTVPGKSRRGQSNRPIAS</sequence>
<evidence type="ECO:0000313" key="6">
    <source>
        <dbReference type="Proteomes" id="UP000008066"/>
    </source>
</evidence>
<feature type="compositionally biased region" description="Low complexity" evidence="3">
    <location>
        <begin position="387"/>
        <end position="400"/>
    </location>
</feature>
<evidence type="ECO:0000256" key="3">
    <source>
        <dbReference type="SAM" id="MobiDB-lite"/>
    </source>
</evidence>
<dbReference type="GO" id="GO:0003723">
    <property type="term" value="F:RNA binding"/>
    <property type="evidence" value="ECO:0007669"/>
    <property type="project" value="UniProtKB-UniRule"/>
</dbReference>
<feature type="compositionally biased region" description="Basic and acidic residues" evidence="3">
    <location>
        <begin position="346"/>
        <end position="386"/>
    </location>
</feature>
<dbReference type="InterPro" id="IPR000504">
    <property type="entry name" value="RRM_dom"/>
</dbReference>
<dbReference type="InterPro" id="IPR035979">
    <property type="entry name" value="RBD_domain_sf"/>
</dbReference>
<dbReference type="SMART" id="SM00360">
    <property type="entry name" value="RRM"/>
    <property type="match status" value="1"/>
</dbReference>
<feature type="compositionally biased region" description="Polar residues" evidence="3">
    <location>
        <begin position="490"/>
        <end position="499"/>
    </location>
</feature>
<organism evidence="6">
    <name type="scientific">Chaetomium thermophilum (strain DSM 1495 / CBS 144.50 / IMI 039719)</name>
    <name type="common">Thermochaetoides thermophila</name>
    <dbReference type="NCBI Taxonomy" id="759272"/>
    <lineage>
        <taxon>Eukaryota</taxon>
        <taxon>Fungi</taxon>
        <taxon>Dikarya</taxon>
        <taxon>Ascomycota</taxon>
        <taxon>Pezizomycotina</taxon>
        <taxon>Sordariomycetes</taxon>
        <taxon>Sordariomycetidae</taxon>
        <taxon>Sordariales</taxon>
        <taxon>Chaetomiaceae</taxon>
        <taxon>Thermochaetoides</taxon>
    </lineage>
</organism>
<dbReference type="eggNOG" id="KOG0118">
    <property type="taxonomic scope" value="Eukaryota"/>
</dbReference>
<accession>G0S6U9</accession>
<dbReference type="Proteomes" id="UP000008066">
    <property type="component" value="Unassembled WGS sequence"/>
</dbReference>
<dbReference type="HOGENOM" id="CLU_030044_0_1_1"/>